<evidence type="ECO:0000259" key="9">
    <source>
        <dbReference type="Pfam" id="PF00675"/>
    </source>
</evidence>
<dbReference type="InterPro" id="IPR007863">
    <property type="entry name" value="Peptidase_M16_C"/>
</dbReference>
<evidence type="ECO:0000259" key="10">
    <source>
        <dbReference type="Pfam" id="PF05193"/>
    </source>
</evidence>
<evidence type="ECO:0000256" key="7">
    <source>
        <dbReference type="ARBA" id="ARBA00023049"/>
    </source>
</evidence>
<dbReference type="FunFam" id="3.30.830.10:FF:000012">
    <property type="entry name" value="Protease 3"/>
    <property type="match status" value="1"/>
</dbReference>
<dbReference type="PROSITE" id="PS00143">
    <property type="entry name" value="INSULINASE"/>
    <property type="match status" value="1"/>
</dbReference>
<feature type="domain" description="Peptidase M16 N-terminal" evidence="9">
    <location>
        <begin position="27"/>
        <end position="159"/>
    </location>
</feature>
<dbReference type="OrthoDB" id="952271at2759"/>
<evidence type="ECO:0000313" key="12">
    <source>
        <dbReference type="EMBL" id="ORD94727.1"/>
    </source>
</evidence>
<dbReference type="InterPro" id="IPR054734">
    <property type="entry name" value="PqqF-like_C_4"/>
</dbReference>
<dbReference type="InterPro" id="IPR001431">
    <property type="entry name" value="Pept_M16_Zn_BS"/>
</dbReference>
<accession>A0A1Y1S964</accession>
<dbReference type="GO" id="GO:0004222">
    <property type="term" value="F:metalloendopeptidase activity"/>
    <property type="evidence" value="ECO:0007669"/>
    <property type="project" value="InterPro"/>
</dbReference>
<dbReference type="VEuPathDB" id="MicrosporidiaDB:ECANGB1_30"/>
<dbReference type="InterPro" id="IPR011765">
    <property type="entry name" value="Pept_M16_N"/>
</dbReference>
<dbReference type="PANTHER" id="PTHR43690:SF18">
    <property type="entry name" value="INSULIN-DEGRADING ENZYME-RELATED"/>
    <property type="match status" value="1"/>
</dbReference>
<dbReference type="GO" id="GO:0046872">
    <property type="term" value="F:metal ion binding"/>
    <property type="evidence" value="ECO:0007669"/>
    <property type="project" value="UniProtKB-KW"/>
</dbReference>
<keyword evidence="13" id="KW-1185">Reference proteome</keyword>
<dbReference type="InterPro" id="IPR011249">
    <property type="entry name" value="Metalloenz_LuxS/M16"/>
</dbReference>
<feature type="domain" description="Coenzyme PQQ synthesis protein F-like C-terminal lobe" evidence="11">
    <location>
        <begin position="732"/>
        <end position="822"/>
    </location>
</feature>
<evidence type="ECO:0000256" key="3">
    <source>
        <dbReference type="ARBA" id="ARBA00022670"/>
    </source>
</evidence>
<dbReference type="GO" id="GO:0005737">
    <property type="term" value="C:cytoplasm"/>
    <property type="evidence" value="ECO:0007669"/>
    <property type="project" value="UniProtKB-ARBA"/>
</dbReference>
<dbReference type="GO" id="GO:0006508">
    <property type="term" value="P:proteolysis"/>
    <property type="evidence" value="ECO:0007669"/>
    <property type="project" value="UniProtKB-KW"/>
</dbReference>
<evidence type="ECO:0000313" key="13">
    <source>
        <dbReference type="Proteomes" id="UP000192639"/>
    </source>
</evidence>
<evidence type="ECO:0000256" key="8">
    <source>
        <dbReference type="RuleBase" id="RU004447"/>
    </source>
</evidence>
<comment type="caution">
    <text evidence="12">The sequence shown here is derived from an EMBL/GenBank/DDBJ whole genome shotgun (WGS) entry which is preliminary data.</text>
</comment>
<comment type="similarity">
    <text evidence="2 8">Belongs to the peptidase M16 family.</text>
</comment>
<gene>
    <name evidence="12" type="primary">IDE</name>
    <name evidence="12" type="ORF">ECANGB1_30</name>
</gene>
<evidence type="ECO:0000256" key="2">
    <source>
        <dbReference type="ARBA" id="ARBA00007261"/>
    </source>
</evidence>
<protein>
    <submittedName>
        <fullName evidence="12">IDE</fullName>
    </submittedName>
</protein>
<dbReference type="EMBL" id="LWDP01000010">
    <property type="protein sequence ID" value="ORD94727.1"/>
    <property type="molecule type" value="Genomic_DNA"/>
</dbReference>
<keyword evidence="6" id="KW-0862">Zinc</keyword>
<dbReference type="Pfam" id="PF05193">
    <property type="entry name" value="Peptidase_M16_C"/>
    <property type="match status" value="1"/>
</dbReference>
<dbReference type="SUPFAM" id="SSF63411">
    <property type="entry name" value="LuxS/MPP-like metallohydrolase"/>
    <property type="match status" value="4"/>
</dbReference>
<evidence type="ECO:0000256" key="5">
    <source>
        <dbReference type="ARBA" id="ARBA00022801"/>
    </source>
</evidence>
<dbReference type="Pfam" id="PF22456">
    <property type="entry name" value="PqqF-like_C_4"/>
    <property type="match status" value="1"/>
</dbReference>
<dbReference type="Proteomes" id="UP000192639">
    <property type="component" value="Unassembled WGS sequence"/>
</dbReference>
<evidence type="ECO:0000259" key="11">
    <source>
        <dbReference type="Pfam" id="PF22456"/>
    </source>
</evidence>
<dbReference type="PANTHER" id="PTHR43690">
    <property type="entry name" value="NARDILYSIN"/>
    <property type="match status" value="1"/>
</dbReference>
<keyword evidence="3" id="KW-0645">Protease</keyword>
<evidence type="ECO:0000256" key="1">
    <source>
        <dbReference type="ARBA" id="ARBA00001947"/>
    </source>
</evidence>
<keyword evidence="5" id="KW-0378">Hydrolase</keyword>
<dbReference type="InterPro" id="IPR050626">
    <property type="entry name" value="Peptidase_M16"/>
</dbReference>
<feature type="domain" description="Peptidase M16 C-terminal" evidence="10">
    <location>
        <begin position="185"/>
        <end position="366"/>
    </location>
</feature>
<reference evidence="12 13" key="1">
    <citation type="journal article" date="2017" name="Environ. Microbiol.">
        <title>Decay of the glycolytic pathway and adaptation to intranuclear parasitism within Enterocytozoonidae microsporidia.</title>
        <authorList>
            <person name="Wiredu Boakye D."/>
            <person name="Jaroenlak P."/>
            <person name="Prachumwat A."/>
            <person name="Williams T.A."/>
            <person name="Bateman K.S."/>
            <person name="Itsathitphaisarn O."/>
            <person name="Sritunyalucksana K."/>
            <person name="Paszkiewicz K.H."/>
            <person name="Moore K.A."/>
            <person name="Stentiford G.D."/>
            <person name="Williams B.A."/>
        </authorList>
    </citation>
    <scope>NUCLEOTIDE SEQUENCE [LARGE SCALE GENOMIC DNA]</scope>
    <source>
        <strain evidence="12 13">GB1</strain>
    </source>
</reference>
<keyword evidence="7" id="KW-0482">Metalloprotease</keyword>
<name>A0A1Y1S964_9MICR</name>
<evidence type="ECO:0000256" key="6">
    <source>
        <dbReference type="ARBA" id="ARBA00022833"/>
    </source>
</evidence>
<dbReference type="Pfam" id="PF00675">
    <property type="entry name" value="Peptidase_M16"/>
    <property type="match status" value="1"/>
</dbReference>
<keyword evidence="4" id="KW-0479">Metal-binding</keyword>
<comment type="cofactor">
    <cofactor evidence="1">
        <name>Zn(2+)</name>
        <dbReference type="ChEBI" id="CHEBI:29105"/>
    </cofactor>
</comment>
<organism evidence="12 13">
    <name type="scientific">Enterospora canceri</name>
    <dbReference type="NCBI Taxonomy" id="1081671"/>
    <lineage>
        <taxon>Eukaryota</taxon>
        <taxon>Fungi</taxon>
        <taxon>Fungi incertae sedis</taxon>
        <taxon>Microsporidia</taxon>
        <taxon>Enterocytozoonidae</taxon>
        <taxon>Enterospora</taxon>
    </lineage>
</organism>
<sequence length="872" mass="100349">MNEVKQVITSKVDKNDYELVELENGTRVVLVSNSEFDTAACAVSMGVGTFNNPKEIPGLSHFLEHMLFMGSKKYPSENYFMELVSKFGGYTNAYTASEITCYYSSIHKDELNKLIDALAGFFIDPLMKEDGVGRELNAVHSEYTNGISSQSRREYELKKQFMLDTSSLKKFGCGNLSTLKIDHIREKVVDFYHKNYSSEKCVVVVCGVEPLGKLREMVQIFGKVKSNNQKNDKTKAINQNIKTRQVFQDEYLGKVIRCKSLNKRQSLSVEIMIDPTKQFYKENPIGYIAHLFESKEKGCLLNKLQNSGFGYDVSMSSNEYDEMTWIDINIGLTDIKHRKKVLQMVYDELKRINKTISRAEYDRIRQIKKIELDYVDSMEPIDLVEEFAANMQGTPYEYALHGELVFEEYNEILIRNILRCLMEWKKWFVLEVTDDLNGKGVLDTVHDAIEYVDLKESIEIDENDESGSITQPNASDVVISDMKLIKTDVSKSDHIWQGRSFRRSGRLNSAFDMELGVPKGIITVQFGTIQSKNVAQLIIQSKVMIASFEEEYARMLENNCISISLGYTPSRILFIFEGFNGIIHEIVLKFFREVKINRNFIDNEINDLRGALSKNITGNPYCRSSQFFIRSVLGLDTEEEMVEKLNGITLDELVKFDGMKVLAVGNIDQNSISDIDQKLLKCDIITSDESNEQINLGKKEFSFQKHATKNNLLHRFHLVPDNQVHLGLLYIRIFSETFFDQLRTKEQLGYVVQLFTFYVKESLFISFRVQSEKSVEELKERFAKFINDSRDLLRDMKDEEIENYKSGLILNMREKKNSLTALNDHAMICMNRFEFDLNSQEKLADQISGITKKELIGFDVAELVTSDVTTRE</sequence>
<evidence type="ECO:0000256" key="4">
    <source>
        <dbReference type="ARBA" id="ARBA00022723"/>
    </source>
</evidence>
<dbReference type="Gene3D" id="3.30.830.10">
    <property type="entry name" value="Metalloenzyme, LuxS/M16 peptidase-like"/>
    <property type="match status" value="4"/>
</dbReference>
<dbReference type="AlphaFoldDB" id="A0A1Y1S964"/>
<proteinExistence type="inferred from homology"/>